<dbReference type="GO" id="GO:0003824">
    <property type="term" value="F:catalytic activity"/>
    <property type="evidence" value="ECO:0007669"/>
    <property type="project" value="InterPro"/>
</dbReference>
<gene>
    <name evidence="8" type="ORF">C7B65_17930</name>
</gene>
<evidence type="ECO:0000313" key="9">
    <source>
        <dbReference type="Proteomes" id="UP000238634"/>
    </source>
</evidence>
<keyword evidence="9" id="KW-1185">Reference proteome</keyword>
<evidence type="ECO:0000256" key="3">
    <source>
        <dbReference type="ARBA" id="ARBA00022450"/>
    </source>
</evidence>
<dbReference type="Gene3D" id="1.10.1200.10">
    <property type="entry name" value="ACP-like"/>
    <property type="match status" value="1"/>
</dbReference>
<dbReference type="InterPro" id="IPR010060">
    <property type="entry name" value="NRPS_synth"/>
</dbReference>
<dbReference type="SUPFAM" id="SSF47336">
    <property type="entry name" value="ACP-like"/>
    <property type="match status" value="1"/>
</dbReference>
<dbReference type="InterPro" id="IPR010071">
    <property type="entry name" value="AA_adenyl_dom"/>
</dbReference>
<evidence type="ECO:0000313" key="8">
    <source>
        <dbReference type="EMBL" id="PSB17677.1"/>
    </source>
</evidence>
<dbReference type="RefSeq" id="WP_073072317.1">
    <property type="nucleotide sequence ID" value="NZ_MPPI01000015.1"/>
</dbReference>
<dbReference type="PANTHER" id="PTHR45398:SF1">
    <property type="entry name" value="ENZYME, PUTATIVE (JCVI)-RELATED"/>
    <property type="match status" value="1"/>
</dbReference>
<dbReference type="EMBL" id="PVWG01000025">
    <property type="protein sequence ID" value="PSB17677.1"/>
    <property type="molecule type" value="Genomic_DNA"/>
</dbReference>
<proteinExistence type="inferred from homology"/>
<evidence type="ECO:0000256" key="4">
    <source>
        <dbReference type="ARBA" id="ARBA00022553"/>
    </source>
</evidence>
<dbReference type="CDD" id="cd19531">
    <property type="entry name" value="LCL_NRPS-like"/>
    <property type="match status" value="1"/>
</dbReference>
<dbReference type="GO" id="GO:0044550">
    <property type="term" value="P:secondary metabolite biosynthetic process"/>
    <property type="evidence" value="ECO:0007669"/>
    <property type="project" value="UniProtKB-ARBA"/>
</dbReference>
<dbReference type="Pfam" id="PF13193">
    <property type="entry name" value="AMP-binding_C"/>
    <property type="match status" value="1"/>
</dbReference>
<dbReference type="FunFam" id="3.30.300.30:FF:000010">
    <property type="entry name" value="Enterobactin synthetase component F"/>
    <property type="match status" value="1"/>
</dbReference>
<dbReference type="PROSITE" id="PS00455">
    <property type="entry name" value="AMP_BINDING"/>
    <property type="match status" value="1"/>
</dbReference>
<dbReference type="PANTHER" id="PTHR45398">
    <property type="match status" value="1"/>
</dbReference>
<feature type="coiled-coil region" evidence="6">
    <location>
        <begin position="1484"/>
        <end position="1511"/>
    </location>
</feature>
<evidence type="ECO:0000259" key="7">
    <source>
        <dbReference type="PROSITE" id="PS50075"/>
    </source>
</evidence>
<dbReference type="CDD" id="cd19534">
    <property type="entry name" value="E_NRPS"/>
    <property type="match status" value="1"/>
</dbReference>
<keyword evidence="6" id="KW-0175">Coiled coil</keyword>
<name>A0A2T1DB42_9CYAN</name>
<dbReference type="InterPro" id="IPR006162">
    <property type="entry name" value="Ppantetheine_attach_site"/>
</dbReference>
<dbReference type="InterPro" id="IPR000873">
    <property type="entry name" value="AMP-dep_synth/lig_dom"/>
</dbReference>
<keyword evidence="5" id="KW-0045">Antibiotic biosynthesis</keyword>
<dbReference type="SUPFAM" id="SSF52777">
    <property type="entry name" value="CoA-dependent acyltransferases"/>
    <property type="match status" value="4"/>
</dbReference>
<dbReference type="InterPro" id="IPR045851">
    <property type="entry name" value="AMP-bd_C_sf"/>
</dbReference>
<feature type="domain" description="Carrier" evidence="7">
    <location>
        <begin position="990"/>
        <end position="1064"/>
    </location>
</feature>
<dbReference type="Gene3D" id="3.30.559.10">
    <property type="entry name" value="Chloramphenicol acetyltransferase-like domain"/>
    <property type="match status" value="2"/>
</dbReference>
<reference evidence="8 9" key="2">
    <citation type="submission" date="2018-03" db="EMBL/GenBank/DDBJ databases">
        <title>The ancient ancestry and fast evolution of plastids.</title>
        <authorList>
            <person name="Moore K.R."/>
            <person name="Magnabosco C."/>
            <person name="Momper L."/>
            <person name="Gold D.A."/>
            <person name="Bosak T."/>
            <person name="Fournier G.P."/>
        </authorList>
    </citation>
    <scope>NUCLEOTIDE SEQUENCE [LARGE SCALE GENOMIC DNA]</scope>
    <source>
        <strain evidence="8 9">ULC007</strain>
    </source>
</reference>
<dbReference type="GO" id="GO:0008610">
    <property type="term" value="P:lipid biosynthetic process"/>
    <property type="evidence" value="ECO:0007669"/>
    <property type="project" value="UniProtKB-ARBA"/>
</dbReference>
<dbReference type="InterPro" id="IPR009081">
    <property type="entry name" value="PP-bd_ACP"/>
</dbReference>
<dbReference type="Proteomes" id="UP000238634">
    <property type="component" value="Unassembled WGS sequence"/>
</dbReference>
<dbReference type="Pfam" id="PF00550">
    <property type="entry name" value="PP-binding"/>
    <property type="match status" value="1"/>
</dbReference>
<dbReference type="InterPro" id="IPR023213">
    <property type="entry name" value="CAT-like_dom_sf"/>
</dbReference>
<dbReference type="InterPro" id="IPR036736">
    <property type="entry name" value="ACP-like_sf"/>
</dbReference>
<dbReference type="CDD" id="cd17646">
    <property type="entry name" value="A_NRPS_AB3403-like"/>
    <property type="match status" value="1"/>
</dbReference>
<dbReference type="InterPro" id="IPR001242">
    <property type="entry name" value="Condensation_dom"/>
</dbReference>
<dbReference type="Pfam" id="PF00668">
    <property type="entry name" value="Condensation"/>
    <property type="match status" value="2"/>
</dbReference>
<dbReference type="GO" id="GO:0043041">
    <property type="term" value="P:amino acid activation for nonribosomal peptide biosynthetic process"/>
    <property type="evidence" value="ECO:0007669"/>
    <property type="project" value="UniProtKB-ARBA"/>
</dbReference>
<protein>
    <submittedName>
        <fullName evidence="8">Non-ribosomal peptide synthetase</fullName>
    </submittedName>
</protein>
<evidence type="ECO:0000256" key="1">
    <source>
        <dbReference type="ARBA" id="ARBA00001957"/>
    </source>
</evidence>
<keyword evidence="3" id="KW-0596">Phosphopantetheine</keyword>
<keyword evidence="4" id="KW-0597">Phosphoprotein</keyword>
<dbReference type="PROSITE" id="PS00012">
    <property type="entry name" value="PHOSPHOPANTETHEINE"/>
    <property type="match status" value="1"/>
</dbReference>
<dbReference type="STRING" id="1920490.GCA_001895925_04905"/>
<dbReference type="InterPro" id="IPR020845">
    <property type="entry name" value="AMP-binding_CS"/>
</dbReference>
<comment type="similarity">
    <text evidence="2">Belongs to the ATP-dependent AMP-binding enzyme family.</text>
</comment>
<evidence type="ECO:0000256" key="2">
    <source>
        <dbReference type="ARBA" id="ARBA00006432"/>
    </source>
</evidence>
<dbReference type="GO" id="GO:0017000">
    <property type="term" value="P:antibiotic biosynthetic process"/>
    <property type="evidence" value="ECO:0007669"/>
    <property type="project" value="UniProtKB-KW"/>
</dbReference>
<dbReference type="PROSITE" id="PS50075">
    <property type="entry name" value="CARRIER"/>
    <property type="match status" value="1"/>
</dbReference>
<dbReference type="OrthoDB" id="9757538at2"/>
<organism evidence="8 9">
    <name type="scientific">Phormidesmis priestleyi ULC007</name>
    <dbReference type="NCBI Taxonomy" id="1920490"/>
    <lineage>
        <taxon>Bacteria</taxon>
        <taxon>Bacillati</taxon>
        <taxon>Cyanobacteriota</taxon>
        <taxon>Cyanophyceae</taxon>
        <taxon>Leptolyngbyales</taxon>
        <taxon>Leptolyngbyaceae</taxon>
        <taxon>Phormidesmis</taxon>
    </lineage>
</organism>
<dbReference type="FunFam" id="1.10.1200.10:FF:000005">
    <property type="entry name" value="Nonribosomal peptide synthetase 1"/>
    <property type="match status" value="1"/>
</dbReference>
<dbReference type="FunFam" id="2.30.38.10:FF:000001">
    <property type="entry name" value="Non-ribosomal peptide synthetase PvdI"/>
    <property type="match status" value="1"/>
</dbReference>
<dbReference type="Gene3D" id="3.30.300.30">
    <property type="match status" value="1"/>
</dbReference>
<dbReference type="InterPro" id="IPR025110">
    <property type="entry name" value="AMP-bd_C"/>
</dbReference>
<dbReference type="SUPFAM" id="SSF56801">
    <property type="entry name" value="Acetyl-CoA synthetase-like"/>
    <property type="match status" value="1"/>
</dbReference>
<evidence type="ECO:0000256" key="6">
    <source>
        <dbReference type="SAM" id="Coils"/>
    </source>
</evidence>
<dbReference type="FunFam" id="3.40.50.12780:FF:000012">
    <property type="entry name" value="Non-ribosomal peptide synthetase"/>
    <property type="match status" value="1"/>
</dbReference>
<accession>A0A2T1DB42</accession>
<dbReference type="NCBIfam" id="TIGR01720">
    <property type="entry name" value="NRPS-para261"/>
    <property type="match status" value="1"/>
</dbReference>
<evidence type="ECO:0000256" key="5">
    <source>
        <dbReference type="ARBA" id="ARBA00023194"/>
    </source>
</evidence>
<comment type="cofactor">
    <cofactor evidence="1">
        <name>pantetheine 4'-phosphate</name>
        <dbReference type="ChEBI" id="CHEBI:47942"/>
    </cofactor>
</comment>
<comment type="caution">
    <text evidence="8">The sequence shown here is derived from an EMBL/GenBank/DDBJ whole genome shotgun (WGS) entry which is preliminary data.</text>
</comment>
<dbReference type="Pfam" id="PF00501">
    <property type="entry name" value="AMP-binding"/>
    <property type="match status" value="1"/>
</dbReference>
<dbReference type="FunFam" id="3.40.50.980:FF:000002">
    <property type="entry name" value="Enterobactin synthetase component F"/>
    <property type="match status" value="1"/>
</dbReference>
<sequence length="1535" mass="172929">MKQTNDFLAVSENNFGTIEEDVFVFPASFAQQRLWFLSQLQEGSVVYNIPSALQLTGVLNLAALKQALTEIVQRHEVLRTHFQLHDGSLVQLISPTADFDLTLVDLRSLPSAEQAQHVQDFAFQSAQAPFDLATGSLVRVSLLQLAEHSHVLLVTLHHIVSDAWSTSIFIREVAALYAAFLQGQPSPLDPLPIQYADFAHWQRQSLSGDILTTQLAYWQHQLAGAPPLLELPSDRTRPAVQRFAGGTEQFQLDSPLSQQLVALSQSAGTTLFMTLLAAFATLLARSSHQDDIVIGSPIANRTRRELELLIGFFVNTLVLRLPLQSNPTFLELLQRVKQVAMEAYAHQDLPFEQLVEALQPERSLSHTPLFQVMFAWQNAPMGQLELPGLTLELLDIANVTAKFDLLLSMAETEAGLTGVWEYNSDLFDASTIRRLSGHFQTLLQAIVTHPEHPIATLPLLPPSERQQVVEQWNQTQVEYSQACIHHLFEMQVERTPDAVAAVFEQHQLTYRQLNQRANQLAHYLQSLGVGAEGLVGICLERSLEMLVAVLGVLKAGGAYVPLDPAYPAERLAVMLEDTPIAVLLTDSTLAVKLPSQSGSVVCVEQVWRELAQLSQANPTSGVQLDNLIYVIFTSGSTGRPKGVMNTHRGICNRLLWMQETYPLASHDRVLQKTPYSFDVSVWELFWPLLTGACLVLCKPEGHKDSAYLLQLIQEQQITTLHFVPSMLQAFLGVSGLNACHCLKRVFCSGESLPFQLQERFFAHLSCELHNLYGPTEAAIDVTFWQCQRDSVQPIVSLGYPISNIQLYILDHYLQSVPIGIPGELHIGGVGLARGYLNRPDLTAEKFIPHPFSPEPGSRLYKTGDLARYLSDGTIEFLGRMDHQVKLRGFRIELGEIEAVLRQDPQIREAVVILREDQPGDKRLVAYIVASTESIDTREVSRFLKEKLPDYMVPSAFVQLAALPLTANGKCDRRALPAPQASINSATRFVLPSTSTEKILAAIWAQALGLTEVGIYDNFFELGGDSIKAIQVVSRLAQHNLRIKERHLFQFPTIAELVQQAVLHENQADQRIVLGIVPLTPIQLRFLSTYPGKKHHFNQSIMLATAERWNVDALRCVVRQIQCHHDALRLRFRTIDEAIVQECADVEHCFDLEVIDLVGQVDAIHRLETEADRVQSSMDLDHGPLIRFMLFHLDQGDRLLMAAHHLVIDGVSWRILLEDLAQGYDQACAGSEIRFPAKTDSYQRWSMTLQEYSTSQLLQQEVEYWQHLTNTVVDTFTIDVPEGENLVRDSCTLDFALTPEETDSLLKKVHRPYNTEINDILLTALAHALHRWCGYRSFLIDLEGHGRVDDIDGVDVCRTVGWFTSIYPVLLDLGSTSDLGYQIKSIKEMLRQIPHKGIGYGIWCYLILNEQERNAWIDQQSAILFNYLGRIDEDIRFSRFDLAEEPCGNLIDPESARTHELEFSGFVHEGKLRFSVTFSTDRFHLQTIQRLLENYEQALKEIVEHCQQQQTIELTPADLTYDNLSLEEFEEIFTEE</sequence>
<dbReference type="FunFam" id="3.30.559.10:FF:000012">
    <property type="entry name" value="Non-ribosomal peptide synthetase"/>
    <property type="match status" value="1"/>
</dbReference>
<dbReference type="Gene3D" id="2.30.38.10">
    <property type="entry name" value="Luciferase, Domain 3"/>
    <property type="match status" value="1"/>
</dbReference>
<reference evidence="8 9" key="1">
    <citation type="submission" date="2018-02" db="EMBL/GenBank/DDBJ databases">
        <authorList>
            <person name="Cohen D.B."/>
            <person name="Kent A.D."/>
        </authorList>
    </citation>
    <scope>NUCLEOTIDE SEQUENCE [LARGE SCALE GENOMIC DNA]</scope>
    <source>
        <strain evidence="8 9">ULC007</strain>
    </source>
</reference>
<dbReference type="FunFam" id="3.40.50.980:FF:000001">
    <property type="entry name" value="Non-ribosomal peptide synthetase"/>
    <property type="match status" value="1"/>
</dbReference>
<dbReference type="Gene3D" id="3.40.50.980">
    <property type="match status" value="2"/>
</dbReference>
<dbReference type="Gene3D" id="3.30.559.30">
    <property type="entry name" value="Nonribosomal peptide synthetase, condensation domain"/>
    <property type="match status" value="2"/>
</dbReference>
<dbReference type="NCBIfam" id="TIGR01733">
    <property type="entry name" value="AA-adenyl-dom"/>
    <property type="match status" value="1"/>
</dbReference>